<evidence type="ECO:0000256" key="3">
    <source>
        <dbReference type="ARBA" id="ARBA00022963"/>
    </source>
</evidence>
<comment type="caution">
    <text evidence="8">The sequence shown here is derived from an EMBL/GenBank/DDBJ whole genome shotgun (WGS) entry which is preliminary data.</text>
</comment>
<evidence type="ECO:0000256" key="4">
    <source>
        <dbReference type="ARBA" id="ARBA00023098"/>
    </source>
</evidence>
<reference evidence="8" key="1">
    <citation type="journal article" date="2021" name="J Fungi (Basel)">
        <title>Virulence traits and population genomics of the black yeast Aureobasidium melanogenum.</title>
        <authorList>
            <person name="Cernosa A."/>
            <person name="Sun X."/>
            <person name="Gostincar C."/>
            <person name="Fang C."/>
            <person name="Gunde-Cimerman N."/>
            <person name="Song Z."/>
        </authorList>
    </citation>
    <scope>NUCLEOTIDE SEQUENCE</scope>
    <source>
        <strain evidence="8">EXF-8016</strain>
    </source>
</reference>
<evidence type="ECO:0000256" key="5">
    <source>
        <dbReference type="PROSITE-ProRule" id="PRU01161"/>
    </source>
</evidence>
<evidence type="ECO:0000313" key="9">
    <source>
        <dbReference type="Proteomes" id="UP000767238"/>
    </source>
</evidence>
<feature type="domain" description="PNPLA" evidence="7">
    <location>
        <begin position="9"/>
        <end position="206"/>
    </location>
</feature>
<evidence type="ECO:0000259" key="7">
    <source>
        <dbReference type="PROSITE" id="PS51635"/>
    </source>
</evidence>
<dbReference type="Gene3D" id="3.40.1090.10">
    <property type="entry name" value="Cytosolic phospholipase A2 catalytic domain"/>
    <property type="match status" value="1"/>
</dbReference>
<accession>A0A9P8GIA4</accession>
<evidence type="ECO:0000313" key="8">
    <source>
        <dbReference type="EMBL" id="KAH0224262.1"/>
    </source>
</evidence>
<gene>
    <name evidence="8" type="ORF">KCV03_g3702</name>
</gene>
<dbReference type="AlphaFoldDB" id="A0A9P8GIA4"/>
<dbReference type="PANTHER" id="PTHR24185">
    <property type="entry name" value="CALCIUM-INDEPENDENT PHOSPHOLIPASE A2-GAMMA"/>
    <property type="match status" value="1"/>
</dbReference>
<dbReference type="SUPFAM" id="SSF52151">
    <property type="entry name" value="FabD/lysophospholipase-like"/>
    <property type="match status" value="1"/>
</dbReference>
<dbReference type="SUPFAM" id="SSF52540">
    <property type="entry name" value="P-loop containing nucleoside triphosphate hydrolases"/>
    <property type="match status" value="1"/>
</dbReference>
<feature type="compositionally biased region" description="Polar residues" evidence="6">
    <location>
        <begin position="802"/>
        <end position="814"/>
    </location>
</feature>
<feature type="active site" description="Proton acceptor" evidence="5">
    <location>
        <position position="193"/>
    </location>
</feature>
<dbReference type="GO" id="GO:0019369">
    <property type="term" value="P:arachidonate metabolic process"/>
    <property type="evidence" value="ECO:0007669"/>
    <property type="project" value="TreeGrafter"/>
</dbReference>
<dbReference type="PROSITE" id="PS51635">
    <property type="entry name" value="PNPLA"/>
    <property type="match status" value="1"/>
</dbReference>
<dbReference type="Pfam" id="PF01734">
    <property type="entry name" value="Patatin"/>
    <property type="match status" value="1"/>
</dbReference>
<organism evidence="8 9">
    <name type="scientific">Aureobasidium melanogenum</name>
    <name type="common">Aureobasidium pullulans var. melanogenum</name>
    <dbReference type="NCBI Taxonomy" id="46634"/>
    <lineage>
        <taxon>Eukaryota</taxon>
        <taxon>Fungi</taxon>
        <taxon>Dikarya</taxon>
        <taxon>Ascomycota</taxon>
        <taxon>Pezizomycotina</taxon>
        <taxon>Dothideomycetes</taxon>
        <taxon>Dothideomycetidae</taxon>
        <taxon>Dothideales</taxon>
        <taxon>Saccotheciaceae</taxon>
        <taxon>Aureobasidium</taxon>
    </lineage>
</organism>
<evidence type="ECO:0000256" key="2">
    <source>
        <dbReference type="ARBA" id="ARBA00022801"/>
    </source>
</evidence>
<dbReference type="CDD" id="cd07216">
    <property type="entry name" value="Pat17_PNPLA8_PNPLA9_like3"/>
    <property type="match status" value="1"/>
</dbReference>
<dbReference type="Proteomes" id="UP000767238">
    <property type="component" value="Unassembled WGS sequence"/>
</dbReference>
<dbReference type="GO" id="GO:0046486">
    <property type="term" value="P:glycerolipid metabolic process"/>
    <property type="evidence" value="ECO:0007669"/>
    <property type="project" value="UniProtKB-ARBA"/>
</dbReference>
<feature type="active site" description="Nucleophile" evidence="5">
    <location>
        <position position="51"/>
    </location>
</feature>
<feature type="region of interest" description="Disordered" evidence="6">
    <location>
        <begin position="800"/>
        <end position="822"/>
    </location>
</feature>
<evidence type="ECO:0000256" key="1">
    <source>
        <dbReference type="ARBA" id="ARBA00022737"/>
    </source>
</evidence>
<reference evidence="8" key="2">
    <citation type="submission" date="2021-08" db="EMBL/GenBank/DDBJ databases">
        <authorList>
            <person name="Gostincar C."/>
            <person name="Sun X."/>
            <person name="Song Z."/>
            <person name="Gunde-Cimerman N."/>
        </authorList>
    </citation>
    <scope>NUCLEOTIDE SEQUENCE</scope>
    <source>
        <strain evidence="8">EXF-8016</strain>
    </source>
</reference>
<protein>
    <submittedName>
        <fullName evidence="8">Phospholipase, patatin family protein</fullName>
    </submittedName>
</protein>
<dbReference type="InterPro" id="IPR027417">
    <property type="entry name" value="P-loop_NTPase"/>
</dbReference>
<keyword evidence="2 5" id="KW-0378">Hydrolase</keyword>
<feature type="short sequence motif" description="DGA/G" evidence="5">
    <location>
        <begin position="193"/>
        <end position="195"/>
    </location>
</feature>
<keyword evidence="4 5" id="KW-0443">Lipid metabolism</keyword>
<feature type="non-terminal residue" evidence="8">
    <location>
        <position position="1"/>
    </location>
</feature>
<dbReference type="InterPro" id="IPR016035">
    <property type="entry name" value="Acyl_Trfase/lysoPLipase"/>
</dbReference>
<dbReference type="Pfam" id="PF24883">
    <property type="entry name" value="NPHP3_N"/>
    <property type="match status" value="1"/>
</dbReference>
<keyword evidence="3 5" id="KW-0442">Lipid degradation</keyword>
<dbReference type="GO" id="GO:0016042">
    <property type="term" value="P:lipid catabolic process"/>
    <property type="evidence" value="ECO:0007669"/>
    <property type="project" value="UniProtKB-UniRule"/>
</dbReference>
<name>A0A9P8GIA4_AURME</name>
<proteinExistence type="predicted"/>
<dbReference type="InterPro" id="IPR056884">
    <property type="entry name" value="NPHP3-like_N"/>
</dbReference>
<dbReference type="PANTHER" id="PTHR24185:SF1">
    <property type="entry name" value="CALCIUM-INDEPENDENT PHOSPHOLIPASE A2-GAMMA"/>
    <property type="match status" value="1"/>
</dbReference>
<dbReference type="Gene3D" id="3.40.50.300">
    <property type="entry name" value="P-loop containing nucleotide triphosphate hydrolases"/>
    <property type="match status" value="1"/>
</dbReference>
<evidence type="ECO:0000256" key="6">
    <source>
        <dbReference type="SAM" id="MobiDB-lite"/>
    </source>
</evidence>
<dbReference type="EMBL" id="JAHFYH010000020">
    <property type="protein sequence ID" value="KAH0224262.1"/>
    <property type="molecule type" value="Genomic_DNA"/>
</dbReference>
<dbReference type="GO" id="GO:0047499">
    <property type="term" value="F:calcium-independent phospholipase A2 activity"/>
    <property type="evidence" value="ECO:0007669"/>
    <property type="project" value="TreeGrafter"/>
</dbReference>
<sequence length="875" mass="98433">MPGRELNLLSLDGGGVRGLSSLYILQRIMDGIDSDNPPKPCDYFDIIGGTSTGGLIAIMLGRLEMSVDECIKTYTELSKDVFHKTRRIPIGFKGDLKERYDSEALEQAVKKVLRNRGVDEDTQLKNPQGTKVFVCCTSGETSQTAVLRTWHTTRGDSNLYKTVRIWEAARATSAASTFFDSITIGEPGQRFLDGGTGANNPVRHIWNEATDVLSRQGPLLENLGCLISIGTGQPGYKRLEETVQGIGKALLEIATETETTANEFHREHSGLFKDKICFRFNVPRGLGDIGLAETEQISDIKSMTDHYLQTEAVQGDIQICVQQLGERQIRPATQSSEMILQAIDRVSQNEDEDFCALSEDTRWQLADSKNDVLNLLERISEYQPQREHCKINMQKTPGTTCWIVEEILSWVDESEQGRPDCGRCLWLSGIVGCGKTFLVNTAIQTLLDRNGQQRFELPVAHFYFDPNKHDTLTTDALLRSYVKQLLRYAYKTQKKPSVTSGVIRRMFGSPANRPDHIQLIENLLKPLIRGFESSFLIVDGLDLCPPQEYKIALDCFSSLLQETSVKVIICGRHELDVARRFPGSVRFEITHEKVADDVALFVDRYMQESIITKRPLSNNASTMARVKKELVEQAKEMFLWARLQIDVLWDTCNTDAQINDAMSNLPKDLDETYMRCLNRVQNQQQQYCLPVLRYVYAARTPLEIDALGEALAINLETGELKRDQIPFPYTILRSGANLIMFDEIDKLVVPTHDSVRKFLDSFKKKDEDLNDLVIDAATLDLGEVCIAHLLWHASKHDDAESATASAGKPNTTPQRFPPIEQMGNWIKPPAGKLTSLMSSLILKDKVNTASSNKRNQAPLVLNLEAKLDTTHLRFH</sequence>
<feature type="short sequence motif" description="GXGXXG" evidence="5">
    <location>
        <begin position="13"/>
        <end position="18"/>
    </location>
</feature>
<keyword evidence="1" id="KW-0677">Repeat</keyword>
<dbReference type="InterPro" id="IPR002641">
    <property type="entry name" value="PNPLA_dom"/>
</dbReference>
<feature type="short sequence motif" description="GXSXG" evidence="5">
    <location>
        <begin position="49"/>
        <end position="53"/>
    </location>
</feature>
<dbReference type="GO" id="GO:0016020">
    <property type="term" value="C:membrane"/>
    <property type="evidence" value="ECO:0007669"/>
    <property type="project" value="TreeGrafter"/>
</dbReference>
<dbReference type="OrthoDB" id="6612291at2759"/>